<dbReference type="RefSeq" id="WP_277524830.1">
    <property type="nucleotide sequence ID" value="NZ_JAMQOT010000013.1"/>
</dbReference>
<gene>
    <name evidence="2" type="ORF">NDI89_22135</name>
</gene>
<reference evidence="2" key="1">
    <citation type="submission" date="2022-06" db="EMBL/GenBank/DDBJ databases">
        <title>Natrinema sp. a new haloarchaeum isolate from saline soil.</title>
        <authorList>
            <person name="Strakova D."/>
            <person name="Galisteo C."/>
            <person name="Sanchez-Porro C."/>
            <person name="Ventosa A."/>
        </authorList>
    </citation>
    <scope>NUCLEOTIDE SEQUENCE</scope>
    <source>
        <strain evidence="2">S1CR25-10</strain>
    </source>
</reference>
<feature type="transmembrane region" description="Helical" evidence="1">
    <location>
        <begin position="51"/>
        <end position="73"/>
    </location>
</feature>
<organism evidence="2 3">
    <name type="scientific">Natrinema salsiterrestre</name>
    <dbReference type="NCBI Taxonomy" id="2950540"/>
    <lineage>
        <taxon>Archaea</taxon>
        <taxon>Methanobacteriati</taxon>
        <taxon>Methanobacteriota</taxon>
        <taxon>Stenosarchaea group</taxon>
        <taxon>Halobacteria</taxon>
        <taxon>Halobacteriales</taxon>
        <taxon>Natrialbaceae</taxon>
        <taxon>Natrinema</taxon>
    </lineage>
</organism>
<evidence type="ECO:0000313" key="2">
    <source>
        <dbReference type="EMBL" id="MDF9748266.1"/>
    </source>
</evidence>
<dbReference type="Proteomes" id="UP001154061">
    <property type="component" value="Unassembled WGS sequence"/>
</dbReference>
<feature type="transmembrane region" description="Helical" evidence="1">
    <location>
        <begin position="21"/>
        <end position="39"/>
    </location>
</feature>
<sequence length="83" mass="9147">MSDKASIPQPQAVSSYIEDGARIAAILIIWGVISAVFTYGVSDLGLPFEQLWLQLGQVFAVTGVLNAVLYLLYRATDYWHNTV</sequence>
<keyword evidence="1" id="KW-0472">Membrane</keyword>
<proteinExistence type="predicted"/>
<name>A0A9Q4L4N6_9EURY</name>
<comment type="caution">
    <text evidence="2">The sequence shown here is derived from an EMBL/GenBank/DDBJ whole genome shotgun (WGS) entry which is preliminary data.</text>
</comment>
<protein>
    <submittedName>
        <fullName evidence="2">Uncharacterized protein</fullName>
    </submittedName>
</protein>
<keyword evidence="3" id="KW-1185">Reference proteome</keyword>
<evidence type="ECO:0000256" key="1">
    <source>
        <dbReference type="SAM" id="Phobius"/>
    </source>
</evidence>
<accession>A0A9Q4L4N6</accession>
<dbReference type="EMBL" id="JAMQOT010000013">
    <property type="protein sequence ID" value="MDF9748266.1"/>
    <property type="molecule type" value="Genomic_DNA"/>
</dbReference>
<dbReference type="AlphaFoldDB" id="A0A9Q4L4N6"/>
<evidence type="ECO:0000313" key="3">
    <source>
        <dbReference type="Proteomes" id="UP001154061"/>
    </source>
</evidence>
<keyword evidence="1" id="KW-0812">Transmembrane</keyword>
<keyword evidence="1" id="KW-1133">Transmembrane helix</keyword>